<name>Q4UHQ5_THEAN</name>
<dbReference type="STRING" id="5874.Q4UHQ5"/>
<dbReference type="AlphaFoldDB" id="Q4UHQ5"/>
<feature type="compositionally biased region" description="Basic residues" evidence="2">
    <location>
        <begin position="31"/>
        <end position="48"/>
    </location>
</feature>
<evidence type="ECO:0000256" key="2">
    <source>
        <dbReference type="SAM" id="MobiDB-lite"/>
    </source>
</evidence>
<keyword evidence="1" id="KW-0175">Coiled coil</keyword>
<evidence type="ECO:0008006" key="5">
    <source>
        <dbReference type="Google" id="ProtNLM"/>
    </source>
</evidence>
<dbReference type="Proteomes" id="UP000001950">
    <property type="component" value="Chromosome 1"/>
</dbReference>
<organism evidence="3 4">
    <name type="scientific">Theileria annulata</name>
    <dbReference type="NCBI Taxonomy" id="5874"/>
    <lineage>
        <taxon>Eukaryota</taxon>
        <taxon>Sar</taxon>
        <taxon>Alveolata</taxon>
        <taxon>Apicomplexa</taxon>
        <taxon>Aconoidasida</taxon>
        <taxon>Piroplasmida</taxon>
        <taxon>Theileriidae</taxon>
        <taxon>Theileria</taxon>
    </lineage>
</organism>
<dbReference type="GeneID" id="3863479"/>
<dbReference type="RefSeq" id="XP_954061.1">
    <property type="nucleotide sequence ID" value="XM_948968.1"/>
</dbReference>
<accession>Q4UHQ5</accession>
<feature type="coiled-coil region" evidence="1">
    <location>
        <begin position="140"/>
        <end position="174"/>
    </location>
</feature>
<protein>
    <recommendedName>
        <fullName evidence="5">G-patch domain-containing protein</fullName>
    </recommendedName>
</protein>
<keyword evidence="4" id="KW-1185">Reference proteome</keyword>
<dbReference type="OrthoDB" id="4822at2759"/>
<proteinExistence type="predicted"/>
<dbReference type="EMBL" id="CR940347">
    <property type="protein sequence ID" value="CAI73384.1"/>
    <property type="molecule type" value="Genomic_DNA"/>
</dbReference>
<evidence type="ECO:0000256" key="1">
    <source>
        <dbReference type="SAM" id="Coils"/>
    </source>
</evidence>
<feature type="region of interest" description="Disordered" evidence="2">
    <location>
        <begin position="109"/>
        <end position="133"/>
    </location>
</feature>
<sequence>MSDSEDLDDFDIILNSNQLDTDSDDEYTNKNKYRNRTANRKGSKKKSRIKDEDVSFVSGGLLNLNAETNEEPVEETKPKPNVQLNDASLSKLYGKGLNMIKKMGYKGGTLGTSSNIPEDRKVSQDYPKSPQRQNLAQDNYRRLNHKRQEIILEIKKLSENNLEIQLDIKLINNNINNKQSVINNINDNKSLVIDNFKLLLSSLTSTDEKTTDDDLREEQLINKIIEILIDNINLLKKVIKIIFKKKFKVKNDSNLDFVSNLLRNENVLSNPAVYNTVLDCVNYYLINNLITYYKSNLNLENIEKCIGIYNMIKGVKIDLEAVNKFLISKFCKEIDTNLKTSHLVTFPFLEFLEDDEIEVITRKFTGKFEEEFKILSLNEGEKIDQLFQILNNWLSLLSNPSDLVYNVLYNKLTGYSIEDNPNDVSDILRNVMKFEKMVNVKELLEKTVIMSFRNHLTREISSALSYSAVESCVDLYLKFKSSLPDYINSDQNIQNNYYRPILQNIDLYVNKSSQ</sequence>
<feature type="region of interest" description="Disordered" evidence="2">
    <location>
        <begin position="19"/>
        <end position="50"/>
    </location>
</feature>
<reference evidence="3 4" key="1">
    <citation type="journal article" date="2005" name="Science">
        <title>Genome of the host-cell transforming parasite Theileria annulata compared with T. parva.</title>
        <authorList>
            <person name="Pain A."/>
            <person name="Renauld H."/>
            <person name="Berriman M."/>
            <person name="Murphy L."/>
            <person name="Yeats C.A."/>
            <person name="Weir W."/>
            <person name="Kerhornou A."/>
            <person name="Aslett M."/>
            <person name="Bishop R."/>
            <person name="Bouchier C."/>
            <person name="Cochet M."/>
            <person name="Coulson R.M.R."/>
            <person name="Cronin A."/>
            <person name="de Villiers E.P."/>
            <person name="Fraser A."/>
            <person name="Fosker N."/>
            <person name="Gardner M."/>
            <person name="Goble A."/>
            <person name="Griffiths-Jones S."/>
            <person name="Harris D.E."/>
            <person name="Katzer F."/>
            <person name="Larke N."/>
            <person name="Lord A."/>
            <person name="Maser P."/>
            <person name="McKellar S."/>
            <person name="Mooney P."/>
            <person name="Morton F."/>
            <person name="Nene V."/>
            <person name="O'Neil S."/>
            <person name="Price C."/>
            <person name="Quail M.A."/>
            <person name="Rabbinowitsch E."/>
            <person name="Rawlings N.D."/>
            <person name="Rutter S."/>
            <person name="Saunders D."/>
            <person name="Seeger K."/>
            <person name="Shah T."/>
            <person name="Squares R."/>
            <person name="Squares S."/>
            <person name="Tivey A."/>
            <person name="Walker A.R."/>
            <person name="Woodward J."/>
            <person name="Dobbelaere D.A.E."/>
            <person name="Langsley G."/>
            <person name="Rajandream M.A."/>
            <person name="McKeever D."/>
            <person name="Shiels B."/>
            <person name="Tait A."/>
            <person name="Barrell B.G."/>
            <person name="Hall N."/>
        </authorList>
    </citation>
    <scope>NUCLEOTIDE SEQUENCE [LARGE SCALE GENOMIC DNA]</scope>
    <source>
        <strain evidence="4">Ankara</strain>
    </source>
</reference>
<evidence type="ECO:0000313" key="3">
    <source>
        <dbReference type="EMBL" id="CAI73384.1"/>
    </source>
</evidence>
<evidence type="ECO:0000313" key="4">
    <source>
        <dbReference type="Proteomes" id="UP000001950"/>
    </source>
</evidence>
<dbReference type="KEGG" id="tan:TA06670"/>
<dbReference type="InParanoid" id="Q4UHQ5"/>
<dbReference type="VEuPathDB" id="PiroplasmaDB:TA06670"/>
<dbReference type="OMA" id="EKCIGIY"/>
<gene>
    <name evidence="3" type="ORF">TA06670</name>
</gene>